<evidence type="ECO:0000256" key="2">
    <source>
        <dbReference type="ARBA" id="ARBA00022679"/>
    </source>
</evidence>
<reference evidence="5 6" key="1">
    <citation type="submission" date="2020-07" db="EMBL/GenBank/DDBJ databases">
        <title>MOT database genomes.</title>
        <authorList>
            <person name="Joseph S."/>
            <person name="Aduse-Opoku J."/>
            <person name="Hashim A."/>
            <person name="Wade W."/>
            <person name="Curtis M."/>
        </authorList>
    </citation>
    <scope>NUCLEOTIDE SEQUENCE [LARGE SCALE GENOMIC DNA]</scope>
    <source>
        <strain evidence="5 6">DSM 100099</strain>
    </source>
</reference>
<dbReference type="InterPro" id="IPR028098">
    <property type="entry name" value="Glyco_trans_4-like_N"/>
</dbReference>
<feature type="compositionally biased region" description="Low complexity" evidence="3">
    <location>
        <begin position="106"/>
        <end position="120"/>
    </location>
</feature>
<feature type="domain" description="Glycosyltransferase subfamily 4-like N-terminal" evidence="4">
    <location>
        <begin position="162"/>
        <end position="276"/>
    </location>
</feature>
<dbReference type="Pfam" id="PF13692">
    <property type="entry name" value="Glyco_trans_1_4"/>
    <property type="match status" value="1"/>
</dbReference>
<dbReference type="Pfam" id="PF13439">
    <property type="entry name" value="Glyco_transf_4"/>
    <property type="match status" value="1"/>
</dbReference>
<evidence type="ECO:0000256" key="1">
    <source>
        <dbReference type="ARBA" id="ARBA00022676"/>
    </source>
</evidence>
<keyword evidence="6" id="KW-1185">Reference proteome</keyword>
<sequence length="494" mass="52517">MRLENLRQLPSVDGRAPRVALLVYNDFSVDTRVLKTAYSYAAAGAQVRVVAFGTFEGMEPGLTVLDGGIEVERLPLVELDHTLPRLGSTARQVVARARGALRRGSRGSATAGPTAPTTSDARSEATAQTRNPQDGDLGPSAGSTTHGTPRSTPAVPAGLKARVVGLWMRMHYTVRLGSFQLRAVRSLRRWRPDLVHANDADTLLPAWLAGRSLGTPYIFDAHEIWTARVKTGSRPVARRWEAWVEKRLAPRASGVTTVSGSIVDWLHRELRLAAAPTLVRNVPVGPAPVVSDPAATGRLRELAGLGADTRVVAYCGAVTINRGIEQTLDALELLDPSTHLVLLGRGSQAYRAVLDARVAAAGLEDRVHFVGIVPSDEVPATLRDADASVIFSRPVTLNQRFSLPNKLFESIHAGLPVAASDLPDIASVVSATGAGQVFDIDDAQTTADAIAAVIADAGTYRAASAAAARTLTWQNEVDGLLRLAVAALERPGRS</sequence>
<dbReference type="GO" id="GO:0016757">
    <property type="term" value="F:glycosyltransferase activity"/>
    <property type="evidence" value="ECO:0007669"/>
    <property type="project" value="UniProtKB-KW"/>
</dbReference>
<dbReference type="EMBL" id="JACBYE010000022">
    <property type="protein sequence ID" value="NYS93916.1"/>
    <property type="molecule type" value="Genomic_DNA"/>
</dbReference>
<evidence type="ECO:0000256" key="3">
    <source>
        <dbReference type="SAM" id="MobiDB-lite"/>
    </source>
</evidence>
<evidence type="ECO:0000313" key="6">
    <source>
        <dbReference type="Proteomes" id="UP000561011"/>
    </source>
</evidence>
<comment type="caution">
    <text evidence="5">The sequence shown here is derived from an EMBL/GenBank/DDBJ whole genome shotgun (WGS) entry which is preliminary data.</text>
</comment>
<feature type="region of interest" description="Disordered" evidence="3">
    <location>
        <begin position="97"/>
        <end position="155"/>
    </location>
</feature>
<gene>
    <name evidence="5" type="ORF">HZZ10_10345</name>
</gene>
<dbReference type="SUPFAM" id="SSF53756">
    <property type="entry name" value="UDP-Glycosyltransferase/glycogen phosphorylase"/>
    <property type="match status" value="1"/>
</dbReference>
<dbReference type="AlphaFoldDB" id="A0A853ETB6"/>
<protein>
    <submittedName>
        <fullName evidence="5">Glycosyltransferase</fullName>
    </submittedName>
</protein>
<evidence type="ECO:0000259" key="4">
    <source>
        <dbReference type="Pfam" id="PF13439"/>
    </source>
</evidence>
<accession>A0A853ETB6</accession>
<organism evidence="5 6">
    <name type="scientific">Sanguibacter inulinus</name>
    <dbReference type="NCBI Taxonomy" id="60922"/>
    <lineage>
        <taxon>Bacteria</taxon>
        <taxon>Bacillati</taxon>
        <taxon>Actinomycetota</taxon>
        <taxon>Actinomycetes</taxon>
        <taxon>Micrococcales</taxon>
        <taxon>Sanguibacteraceae</taxon>
        <taxon>Sanguibacter</taxon>
    </lineage>
</organism>
<proteinExistence type="predicted"/>
<feature type="compositionally biased region" description="Polar residues" evidence="3">
    <location>
        <begin position="141"/>
        <end position="151"/>
    </location>
</feature>
<keyword evidence="2 5" id="KW-0808">Transferase</keyword>
<dbReference type="Gene3D" id="3.40.50.2000">
    <property type="entry name" value="Glycogen Phosphorylase B"/>
    <property type="match status" value="2"/>
</dbReference>
<dbReference type="PANTHER" id="PTHR12526">
    <property type="entry name" value="GLYCOSYLTRANSFERASE"/>
    <property type="match status" value="1"/>
</dbReference>
<keyword evidence="1" id="KW-0328">Glycosyltransferase</keyword>
<dbReference type="PANTHER" id="PTHR12526:SF600">
    <property type="entry name" value="GLYCOSYL TRANSFERASE GROUP 1"/>
    <property type="match status" value="1"/>
</dbReference>
<dbReference type="RefSeq" id="WP_179913435.1">
    <property type="nucleotide sequence ID" value="NZ_JACBYE010000022.1"/>
</dbReference>
<name>A0A853ETB6_9MICO</name>
<evidence type="ECO:0000313" key="5">
    <source>
        <dbReference type="EMBL" id="NYS93916.1"/>
    </source>
</evidence>
<dbReference type="Proteomes" id="UP000561011">
    <property type="component" value="Unassembled WGS sequence"/>
</dbReference>